<dbReference type="SUPFAM" id="SSF51556">
    <property type="entry name" value="Metallo-dependent hydrolases"/>
    <property type="match status" value="1"/>
</dbReference>
<name>A0A6J6T3H9_9ZZZZ</name>
<protein>
    <submittedName>
        <fullName evidence="2">Unannotated protein</fullName>
    </submittedName>
</protein>
<accession>A0A6J6T3H9</accession>
<dbReference type="AlphaFoldDB" id="A0A6J6T3H9"/>
<dbReference type="PANTHER" id="PTHR11647">
    <property type="entry name" value="HYDRANTOINASE/DIHYDROPYRIMIDINASE FAMILY MEMBER"/>
    <property type="match status" value="1"/>
</dbReference>
<proteinExistence type="predicted"/>
<evidence type="ECO:0000313" key="2">
    <source>
        <dbReference type="EMBL" id="CAB4741447.1"/>
    </source>
</evidence>
<dbReference type="EMBL" id="CAFABA010000002">
    <property type="protein sequence ID" value="CAB4812541.1"/>
    <property type="molecule type" value="Genomic_DNA"/>
</dbReference>
<dbReference type="InterPro" id="IPR050378">
    <property type="entry name" value="Metallo-dep_Hydrolases_sf"/>
</dbReference>
<sequence length="569" mass="60887">MHDMAIRGGLVIDGTGAPARRADIGIDAGRITVIGEVDAARRTIEVDGQAVAPGFVDVHTHIDAQVCWDTTLSPSSLHGVTTMMAGNCGFTLQPINPREVDYLVRMLAIVEGMPLAALQAGVPCDWTSTGEYLDRIDGTLAVNAGFMVGHSALRRVVMQEDATKREATPAELATMVQLLRAGLASGGLGFSSSWGVAHTDASGDPVPSRFAPADELVTLAAQCRDFPGTSLEFLPKLVDRFVLEQADLLADMSAAAKRPLNWNVLRIADDLDGAHEAMRQGDHARAKGGKVVGLNMPIPSRARFSFLSGFVLGALPDWGEVIGLPVDQRLAALRDPAVRRRLESTIPRAAQSMQEIAQFAKRVITETFTPQTKKYEGRVVADIARDEGKSPFDALLDIVCADSLRTMFTRLPSAPSADEWKSIVDACRTGRTIIGASDAGAHLDFTAYFDYPVYVLENAVRRHGVVGLEEAVQMLTSIPADLYGLRDRGRLVDGAWADVVVFDPDTVASGTISTRFDLPAGAGRLYAEPVGVPHVLVNGAPIVTDSAYTDERPGTLLRAGRDTVTPSLA</sequence>
<dbReference type="Pfam" id="PF07969">
    <property type="entry name" value="Amidohydro_3"/>
    <property type="match status" value="1"/>
</dbReference>
<evidence type="ECO:0000313" key="5">
    <source>
        <dbReference type="EMBL" id="CAB4975617.1"/>
    </source>
</evidence>
<dbReference type="InterPro" id="IPR011059">
    <property type="entry name" value="Metal-dep_hydrolase_composite"/>
</dbReference>
<dbReference type="GO" id="GO:0005829">
    <property type="term" value="C:cytosol"/>
    <property type="evidence" value="ECO:0007669"/>
    <property type="project" value="TreeGrafter"/>
</dbReference>
<dbReference type="Gene3D" id="3.20.20.140">
    <property type="entry name" value="Metal-dependent hydrolases"/>
    <property type="match status" value="2"/>
</dbReference>
<dbReference type="InterPro" id="IPR032466">
    <property type="entry name" value="Metal_Hydrolase"/>
</dbReference>
<dbReference type="Gene3D" id="2.30.40.10">
    <property type="entry name" value="Urease, subunit C, domain 1"/>
    <property type="match status" value="1"/>
</dbReference>
<dbReference type="InterPro" id="IPR013108">
    <property type="entry name" value="Amidohydro_3"/>
</dbReference>
<organism evidence="2">
    <name type="scientific">freshwater metagenome</name>
    <dbReference type="NCBI Taxonomy" id="449393"/>
    <lineage>
        <taxon>unclassified sequences</taxon>
        <taxon>metagenomes</taxon>
        <taxon>ecological metagenomes</taxon>
    </lineage>
</organism>
<evidence type="ECO:0000259" key="1">
    <source>
        <dbReference type="Pfam" id="PF07969"/>
    </source>
</evidence>
<reference evidence="2" key="1">
    <citation type="submission" date="2020-05" db="EMBL/GenBank/DDBJ databases">
        <authorList>
            <person name="Chiriac C."/>
            <person name="Salcher M."/>
            <person name="Ghai R."/>
            <person name="Kavagutti S V."/>
        </authorList>
    </citation>
    <scope>NUCLEOTIDE SEQUENCE</scope>
</reference>
<dbReference type="EMBL" id="CAEZYR010000037">
    <property type="protein sequence ID" value="CAB4741447.1"/>
    <property type="molecule type" value="Genomic_DNA"/>
</dbReference>
<evidence type="ECO:0000313" key="3">
    <source>
        <dbReference type="EMBL" id="CAB4812541.1"/>
    </source>
</evidence>
<feature type="domain" description="Amidohydrolase 3" evidence="1">
    <location>
        <begin position="43"/>
        <end position="539"/>
    </location>
</feature>
<dbReference type="SUPFAM" id="SSF51338">
    <property type="entry name" value="Composite domain of metallo-dependent hydrolases"/>
    <property type="match status" value="1"/>
</dbReference>
<dbReference type="GO" id="GO:0016812">
    <property type="term" value="F:hydrolase activity, acting on carbon-nitrogen (but not peptide) bonds, in cyclic amides"/>
    <property type="evidence" value="ECO:0007669"/>
    <property type="project" value="TreeGrafter"/>
</dbReference>
<dbReference type="EMBL" id="CAFBOS010000001">
    <property type="protein sequence ID" value="CAB4975617.1"/>
    <property type="molecule type" value="Genomic_DNA"/>
</dbReference>
<gene>
    <name evidence="2" type="ORF">UFOPK2754_01202</name>
    <name evidence="3" type="ORF">UFOPK3139_00089</name>
    <name evidence="4" type="ORF">UFOPK3543_01372</name>
    <name evidence="5" type="ORF">UFOPK3967_00034</name>
</gene>
<evidence type="ECO:0000313" key="4">
    <source>
        <dbReference type="EMBL" id="CAB4909218.1"/>
    </source>
</evidence>
<dbReference type="PANTHER" id="PTHR11647:SF1">
    <property type="entry name" value="COLLAPSIN RESPONSE MEDIATOR PROTEIN"/>
    <property type="match status" value="1"/>
</dbReference>
<dbReference type="EMBL" id="CAFBMH010000044">
    <property type="protein sequence ID" value="CAB4909218.1"/>
    <property type="molecule type" value="Genomic_DNA"/>
</dbReference>